<dbReference type="PROSITE" id="PS00768">
    <property type="entry name" value="TRANSTHYRETIN_1"/>
    <property type="match status" value="1"/>
</dbReference>
<feature type="signal peptide" evidence="9">
    <location>
        <begin position="1"/>
        <end position="21"/>
    </location>
</feature>
<dbReference type="EC" id="3.5.2.17" evidence="8"/>
<keyword evidence="6 8" id="KW-0378">Hydrolase</keyword>
<evidence type="ECO:0000313" key="12">
    <source>
        <dbReference type="Proteomes" id="UP000307507"/>
    </source>
</evidence>
<comment type="subunit">
    <text evidence="4 8">Homotetramer.</text>
</comment>
<keyword evidence="12" id="KW-1185">Reference proteome</keyword>
<dbReference type="GO" id="GO:0006144">
    <property type="term" value="P:purine nucleobase metabolic process"/>
    <property type="evidence" value="ECO:0007669"/>
    <property type="project" value="UniProtKB-KW"/>
</dbReference>
<dbReference type="InterPro" id="IPR000895">
    <property type="entry name" value="Transthyretin/HIU_hydrolase"/>
</dbReference>
<evidence type="ECO:0000259" key="10">
    <source>
        <dbReference type="SMART" id="SM00095"/>
    </source>
</evidence>
<dbReference type="SMART" id="SM00095">
    <property type="entry name" value="TR_THY"/>
    <property type="match status" value="1"/>
</dbReference>
<name>A0A4S3ZU04_9FLAO</name>
<organism evidence="11 12">
    <name type="scientific">Flavobacterium supellecticarium</name>
    <dbReference type="NCBI Taxonomy" id="2565924"/>
    <lineage>
        <taxon>Bacteria</taxon>
        <taxon>Pseudomonadati</taxon>
        <taxon>Bacteroidota</taxon>
        <taxon>Flavobacteriia</taxon>
        <taxon>Flavobacteriales</taxon>
        <taxon>Flavobacteriaceae</taxon>
        <taxon>Flavobacterium</taxon>
    </lineage>
</organism>
<comment type="caution">
    <text evidence="11">The sequence shown here is derived from an EMBL/GenBank/DDBJ whole genome shotgun (WGS) entry which is preliminary data.</text>
</comment>
<evidence type="ECO:0000313" key="11">
    <source>
        <dbReference type="EMBL" id="THF49184.1"/>
    </source>
</evidence>
<dbReference type="RefSeq" id="WP_136403692.1">
    <property type="nucleotide sequence ID" value="NZ_SSNZ01000006.1"/>
</dbReference>
<keyword evidence="5 8" id="KW-0659">Purine metabolism</keyword>
<gene>
    <name evidence="11" type="primary">uraH</name>
    <name evidence="11" type="ORF">E6C50_13160</name>
</gene>
<accession>A0A4S3ZU04</accession>
<dbReference type="Pfam" id="PF00576">
    <property type="entry name" value="Transthyretin"/>
    <property type="match status" value="1"/>
</dbReference>
<dbReference type="InterPro" id="IPR023418">
    <property type="entry name" value="Thyroxine_BS"/>
</dbReference>
<sequence>MKKFFAFVLVLFFSAAISAQKKELYQLSSHILDITTGKPAPDVVIRLEQLSENNTWSLVSRKTTDANGRVGDFLPYGEIRHQGTYKLVFETAPYFKRQQRDSFYPWIEVVFAISDNQHYHVPITVSPFGYATYKGN</sequence>
<dbReference type="PANTHER" id="PTHR10395:SF7">
    <property type="entry name" value="5-HYDROXYISOURATE HYDROLASE"/>
    <property type="match status" value="1"/>
</dbReference>
<feature type="binding site" evidence="7">
    <location>
        <position position="133"/>
    </location>
    <ligand>
        <name>substrate</name>
    </ligand>
</feature>
<dbReference type="Proteomes" id="UP000307507">
    <property type="component" value="Unassembled WGS sequence"/>
</dbReference>
<dbReference type="InterPro" id="IPR023416">
    <property type="entry name" value="Transthyretin/HIU_hydrolase_d"/>
</dbReference>
<dbReference type="PANTHER" id="PTHR10395">
    <property type="entry name" value="URICASE AND TRANSTHYRETIN-RELATED"/>
    <property type="match status" value="1"/>
</dbReference>
<dbReference type="InterPro" id="IPR014306">
    <property type="entry name" value="Hydroxyisourate_hydrolase"/>
</dbReference>
<evidence type="ECO:0000256" key="9">
    <source>
        <dbReference type="SAM" id="SignalP"/>
    </source>
</evidence>
<evidence type="ECO:0000256" key="4">
    <source>
        <dbReference type="ARBA" id="ARBA00011881"/>
    </source>
</evidence>
<comment type="similarity">
    <text evidence="3 8">Belongs to the transthyretin family. 5-hydroxyisourate hydrolase subfamily.</text>
</comment>
<evidence type="ECO:0000256" key="1">
    <source>
        <dbReference type="ARBA" id="ARBA00001043"/>
    </source>
</evidence>
<dbReference type="PRINTS" id="PR00189">
    <property type="entry name" value="TRNSTHYRETIN"/>
</dbReference>
<evidence type="ECO:0000256" key="6">
    <source>
        <dbReference type="ARBA" id="ARBA00022801"/>
    </source>
</evidence>
<dbReference type="AlphaFoldDB" id="A0A4S3ZU04"/>
<dbReference type="EMBL" id="SSNZ01000006">
    <property type="protein sequence ID" value="THF49184.1"/>
    <property type="molecule type" value="Genomic_DNA"/>
</dbReference>
<feature type="chain" id="PRO_5020374484" description="5-hydroxyisourate hydrolase" evidence="9">
    <location>
        <begin position="22"/>
        <end position="136"/>
    </location>
</feature>
<protein>
    <recommendedName>
        <fullName evidence="8">5-hydroxyisourate hydrolase</fullName>
        <shortName evidence="8">HIU hydrolase</shortName>
        <shortName evidence="8">HIUHase</shortName>
        <ecNumber evidence="8">3.5.2.17</ecNumber>
    </recommendedName>
</protein>
<proteinExistence type="inferred from homology"/>
<feature type="binding site" evidence="7">
    <location>
        <position position="69"/>
    </location>
    <ligand>
        <name>substrate</name>
    </ligand>
</feature>
<dbReference type="GO" id="GO:0033971">
    <property type="term" value="F:hydroxyisourate hydrolase activity"/>
    <property type="evidence" value="ECO:0007669"/>
    <property type="project" value="UniProtKB-EC"/>
</dbReference>
<dbReference type="InterPro" id="IPR036817">
    <property type="entry name" value="Transthyretin/HIU_hydrolase_sf"/>
</dbReference>
<feature type="domain" description="Transthyretin/hydroxyisourate hydrolase" evidence="10">
    <location>
        <begin position="22"/>
        <end position="135"/>
    </location>
</feature>
<evidence type="ECO:0000256" key="5">
    <source>
        <dbReference type="ARBA" id="ARBA00022631"/>
    </source>
</evidence>
<evidence type="ECO:0000256" key="8">
    <source>
        <dbReference type="RuleBase" id="RU361270"/>
    </source>
</evidence>
<comment type="function">
    <text evidence="2">Catalyzes the hydrolysis of 5-hydroxyisourate (HIU) to 2-oxo-4-hydroxy-4-carboxy-5-ureidoimidazoline (OHCU).</text>
</comment>
<dbReference type="OrthoDB" id="9792386at2"/>
<keyword evidence="9" id="KW-0732">Signal</keyword>
<feature type="binding site" evidence="7">
    <location>
        <position position="30"/>
    </location>
    <ligand>
        <name>substrate</name>
    </ligand>
</feature>
<evidence type="ECO:0000256" key="7">
    <source>
        <dbReference type="PIRSR" id="PIRSR600895-51"/>
    </source>
</evidence>
<dbReference type="NCBIfam" id="TIGR02962">
    <property type="entry name" value="hdxy_isourate"/>
    <property type="match status" value="1"/>
</dbReference>
<dbReference type="CDD" id="cd05822">
    <property type="entry name" value="TLP_HIUase"/>
    <property type="match status" value="1"/>
</dbReference>
<evidence type="ECO:0000256" key="2">
    <source>
        <dbReference type="ARBA" id="ARBA00002704"/>
    </source>
</evidence>
<reference evidence="11 12" key="1">
    <citation type="submission" date="2019-04" db="EMBL/GenBank/DDBJ databases">
        <title>Flavobacterium sp. nov. isolated from construction timber.</title>
        <authorList>
            <person name="Lin S.-Y."/>
            <person name="Chang C.-T."/>
            <person name="Young C.-C."/>
        </authorList>
    </citation>
    <scope>NUCLEOTIDE SEQUENCE [LARGE SCALE GENOMIC DNA]</scope>
    <source>
        <strain evidence="11 12">CC-CTC003</strain>
    </source>
</reference>
<dbReference type="SUPFAM" id="SSF49472">
    <property type="entry name" value="Transthyretin (synonym: prealbumin)"/>
    <property type="match status" value="1"/>
</dbReference>
<evidence type="ECO:0000256" key="3">
    <source>
        <dbReference type="ARBA" id="ARBA00009850"/>
    </source>
</evidence>
<dbReference type="Gene3D" id="2.60.40.180">
    <property type="entry name" value="Transthyretin/hydroxyisourate hydrolase domain"/>
    <property type="match status" value="1"/>
</dbReference>
<comment type="catalytic activity">
    <reaction evidence="1 8">
        <text>5-hydroxyisourate + H2O = 5-hydroxy-2-oxo-4-ureido-2,5-dihydro-1H-imidazole-5-carboxylate + H(+)</text>
        <dbReference type="Rhea" id="RHEA:23736"/>
        <dbReference type="ChEBI" id="CHEBI:15377"/>
        <dbReference type="ChEBI" id="CHEBI:15378"/>
        <dbReference type="ChEBI" id="CHEBI:18072"/>
        <dbReference type="ChEBI" id="CHEBI:58639"/>
        <dbReference type="EC" id="3.5.2.17"/>
    </reaction>
</comment>